<evidence type="ECO:0000256" key="1">
    <source>
        <dbReference type="ARBA" id="ARBA00022612"/>
    </source>
</evidence>
<evidence type="ECO:0000256" key="2">
    <source>
        <dbReference type="ARBA" id="ARBA00022670"/>
    </source>
</evidence>
<feature type="domain" description="Prohead serine protease" evidence="4">
    <location>
        <begin position="20"/>
        <end position="154"/>
    </location>
</feature>
<proteinExistence type="predicted"/>
<comment type="caution">
    <text evidence="5">The sequence shown here is derived from an EMBL/GenBank/DDBJ whole genome shotgun (WGS) entry which is preliminary data.</text>
</comment>
<dbReference type="InterPro" id="IPR054613">
    <property type="entry name" value="Peptidase_S78_dom"/>
</dbReference>
<keyword evidence="6" id="KW-1185">Reference proteome</keyword>
<dbReference type="Proteomes" id="UP000613160">
    <property type="component" value="Unassembled WGS sequence"/>
</dbReference>
<evidence type="ECO:0000313" key="6">
    <source>
        <dbReference type="Proteomes" id="UP000613160"/>
    </source>
</evidence>
<dbReference type="NCBIfam" id="TIGR01543">
    <property type="entry name" value="proheadase_HK97"/>
    <property type="match status" value="1"/>
</dbReference>
<dbReference type="GO" id="GO:0006508">
    <property type="term" value="P:proteolysis"/>
    <property type="evidence" value="ECO:0007669"/>
    <property type="project" value="UniProtKB-KW"/>
</dbReference>
<evidence type="ECO:0000313" key="5">
    <source>
        <dbReference type="EMBL" id="GGD12403.1"/>
    </source>
</evidence>
<reference evidence="5" key="1">
    <citation type="journal article" date="2014" name="Int. J. Syst. Evol. Microbiol.">
        <title>Complete genome sequence of Corynebacterium casei LMG S-19264T (=DSM 44701T), isolated from a smear-ripened cheese.</title>
        <authorList>
            <consortium name="US DOE Joint Genome Institute (JGI-PGF)"/>
            <person name="Walter F."/>
            <person name="Albersmeier A."/>
            <person name="Kalinowski J."/>
            <person name="Ruckert C."/>
        </authorList>
    </citation>
    <scope>NUCLEOTIDE SEQUENCE</scope>
    <source>
        <strain evidence="5">CGMCC 1.15493</strain>
    </source>
</reference>
<dbReference type="AlphaFoldDB" id="A0A916XU95"/>
<protein>
    <recommendedName>
        <fullName evidence="4">Prohead serine protease domain-containing protein</fullName>
    </recommendedName>
</protein>
<accession>A0A916XU95</accession>
<sequence length="180" mass="19571">MTARTTALLVAGEAGAPAGMIRGYASLFGVADLAGDRIEPGAFRASLARRGAPRVRMLWQHDPARPIGVWTSIGEDRRGLFAEGRLALDTQAGREAFALIEAGAIDGLSIGFRTRRALRERGRPGRRLAEIDLWEISVVTFPMQDGARLDVRAAEERLLARLRDGADRFAVKPANALARR</sequence>
<evidence type="ECO:0000259" key="4">
    <source>
        <dbReference type="Pfam" id="PF04586"/>
    </source>
</evidence>
<organism evidence="5 6">
    <name type="scientific">Aureimonas glaciei</name>
    <dbReference type="NCBI Taxonomy" id="1776957"/>
    <lineage>
        <taxon>Bacteria</taxon>
        <taxon>Pseudomonadati</taxon>
        <taxon>Pseudomonadota</taxon>
        <taxon>Alphaproteobacteria</taxon>
        <taxon>Hyphomicrobiales</taxon>
        <taxon>Aurantimonadaceae</taxon>
        <taxon>Aureimonas</taxon>
    </lineage>
</organism>
<gene>
    <name evidence="5" type="ORF">GCM10011335_14130</name>
</gene>
<dbReference type="RefSeq" id="WP_188849895.1">
    <property type="nucleotide sequence ID" value="NZ_BMJJ01000003.1"/>
</dbReference>
<dbReference type="EMBL" id="BMJJ01000003">
    <property type="protein sequence ID" value="GGD12403.1"/>
    <property type="molecule type" value="Genomic_DNA"/>
</dbReference>
<keyword evidence="3" id="KW-0378">Hydrolase</keyword>
<dbReference type="SUPFAM" id="SSF50789">
    <property type="entry name" value="Herpes virus serine proteinase, assemblin"/>
    <property type="match status" value="1"/>
</dbReference>
<dbReference type="Pfam" id="PF04586">
    <property type="entry name" value="Peptidase_S78"/>
    <property type="match status" value="1"/>
</dbReference>
<dbReference type="InterPro" id="IPR006433">
    <property type="entry name" value="Prohead_protease"/>
</dbReference>
<dbReference type="GO" id="GO:0008233">
    <property type="term" value="F:peptidase activity"/>
    <property type="evidence" value="ECO:0007669"/>
    <property type="project" value="UniProtKB-KW"/>
</dbReference>
<keyword evidence="2" id="KW-0645">Protease</keyword>
<name>A0A916XU95_9HYPH</name>
<reference evidence="5" key="2">
    <citation type="submission" date="2020-09" db="EMBL/GenBank/DDBJ databases">
        <authorList>
            <person name="Sun Q."/>
            <person name="Zhou Y."/>
        </authorList>
    </citation>
    <scope>NUCLEOTIDE SEQUENCE</scope>
    <source>
        <strain evidence="5">CGMCC 1.15493</strain>
    </source>
</reference>
<keyword evidence="1" id="KW-1188">Viral release from host cell</keyword>
<evidence type="ECO:0000256" key="3">
    <source>
        <dbReference type="ARBA" id="ARBA00022801"/>
    </source>
</evidence>